<keyword evidence="2" id="KW-0645">Protease</keyword>
<dbReference type="GO" id="GO:0008234">
    <property type="term" value="F:cysteine-type peptidase activity"/>
    <property type="evidence" value="ECO:0007669"/>
    <property type="project" value="UniProtKB-KW"/>
</dbReference>
<accession>A0ABD0P7P3</accession>
<dbReference type="InterPro" id="IPR013128">
    <property type="entry name" value="Peptidase_C1A"/>
</dbReference>
<evidence type="ECO:0000313" key="9">
    <source>
        <dbReference type="EMBL" id="KAL0170108.1"/>
    </source>
</evidence>
<dbReference type="InterPro" id="IPR000668">
    <property type="entry name" value="Peptidase_C1A_C"/>
</dbReference>
<dbReference type="InterPro" id="IPR000169">
    <property type="entry name" value="Pept_cys_AS"/>
</dbReference>
<dbReference type="InterPro" id="IPR039417">
    <property type="entry name" value="Peptidase_C1A_papain-like"/>
</dbReference>
<protein>
    <recommendedName>
        <fullName evidence="11">Cathepsin L</fullName>
    </recommendedName>
</protein>
<name>A0ABD0P7P3_CIRMR</name>
<gene>
    <name evidence="9" type="ORF">M9458_034704</name>
</gene>
<keyword evidence="3" id="KW-0378">Hydrolase</keyword>
<evidence type="ECO:0000259" key="8">
    <source>
        <dbReference type="SMART" id="SM00848"/>
    </source>
</evidence>
<sequence length="185" mass="20471">MPCLCVSGKTYRSAEEESQRKQTWLSNRKLVLVHNMMADQGIKSFRLGMTYFADMSNEEYRQVAFRGCLGSMNNTKARGGATFFQLKDAVVLPTCVDWRDKGYVTSVKNQKLCGSCWAFSATGALEGQTFKKTGKLVSLSEQQLVDCSGSHGNKGCNGGLMDQAFEYIEDNGGLDTEESYPYEGT</sequence>
<dbReference type="Pfam" id="PF00112">
    <property type="entry name" value="Peptidase_C1"/>
    <property type="match status" value="1"/>
</dbReference>
<evidence type="ECO:0000256" key="6">
    <source>
        <dbReference type="ARBA" id="ARBA00023157"/>
    </source>
</evidence>
<comment type="caution">
    <text evidence="9">The sequence shown here is derived from an EMBL/GenBank/DDBJ whole genome shotgun (WGS) entry which is preliminary data.</text>
</comment>
<dbReference type="SMART" id="SM00848">
    <property type="entry name" value="Inhibitor_I29"/>
    <property type="match status" value="1"/>
</dbReference>
<dbReference type="FunFam" id="3.90.70.10:FF:000332">
    <property type="entry name" value="Cathepsin L1"/>
    <property type="match status" value="1"/>
</dbReference>
<keyword evidence="10" id="KW-1185">Reference proteome</keyword>
<keyword evidence="6" id="KW-1015">Disulfide bond</keyword>
<evidence type="ECO:0000256" key="2">
    <source>
        <dbReference type="ARBA" id="ARBA00022670"/>
    </source>
</evidence>
<evidence type="ECO:0000256" key="3">
    <source>
        <dbReference type="ARBA" id="ARBA00022801"/>
    </source>
</evidence>
<feature type="domain" description="Peptidase C1A papain C-terminal" evidence="7">
    <location>
        <begin position="92"/>
        <end position="185"/>
    </location>
</feature>
<dbReference type="Proteomes" id="UP001529510">
    <property type="component" value="Unassembled WGS sequence"/>
</dbReference>
<feature type="non-terminal residue" evidence="9">
    <location>
        <position position="185"/>
    </location>
</feature>
<dbReference type="PANTHER" id="PTHR12411">
    <property type="entry name" value="CYSTEINE PROTEASE FAMILY C1-RELATED"/>
    <property type="match status" value="1"/>
</dbReference>
<dbReference type="PROSITE" id="PS00139">
    <property type="entry name" value="THIOL_PROTEASE_CYS"/>
    <property type="match status" value="1"/>
</dbReference>
<dbReference type="CDD" id="cd02248">
    <property type="entry name" value="Peptidase_C1A"/>
    <property type="match status" value="1"/>
</dbReference>
<dbReference type="Pfam" id="PF08246">
    <property type="entry name" value="Inhibitor_I29"/>
    <property type="match status" value="1"/>
</dbReference>
<evidence type="ECO:0000259" key="7">
    <source>
        <dbReference type="SMART" id="SM00645"/>
    </source>
</evidence>
<evidence type="ECO:0000256" key="5">
    <source>
        <dbReference type="ARBA" id="ARBA00023145"/>
    </source>
</evidence>
<dbReference type="Gene3D" id="3.90.70.10">
    <property type="entry name" value="Cysteine proteinases"/>
    <property type="match status" value="1"/>
</dbReference>
<dbReference type="SUPFAM" id="SSF54001">
    <property type="entry name" value="Cysteine proteinases"/>
    <property type="match status" value="1"/>
</dbReference>
<feature type="domain" description="Cathepsin propeptide inhibitor" evidence="8">
    <location>
        <begin position="8"/>
        <end position="60"/>
    </location>
</feature>
<comment type="similarity">
    <text evidence="1">Belongs to the peptidase C1 family.</text>
</comment>
<dbReference type="GO" id="GO:0006508">
    <property type="term" value="P:proteolysis"/>
    <property type="evidence" value="ECO:0007669"/>
    <property type="project" value="UniProtKB-KW"/>
</dbReference>
<dbReference type="InterPro" id="IPR038765">
    <property type="entry name" value="Papain-like_cys_pep_sf"/>
</dbReference>
<evidence type="ECO:0000256" key="4">
    <source>
        <dbReference type="ARBA" id="ARBA00022807"/>
    </source>
</evidence>
<keyword evidence="5" id="KW-0865">Zymogen</keyword>
<dbReference type="EMBL" id="JAMKFB020000017">
    <property type="protein sequence ID" value="KAL0170108.1"/>
    <property type="molecule type" value="Genomic_DNA"/>
</dbReference>
<organism evidence="9 10">
    <name type="scientific">Cirrhinus mrigala</name>
    <name type="common">Mrigala</name>
    <dbReference type="NCBI Taxonomy" id="683832"/>
    <lineage>
        <taxon>Eukaryota</taxon>
        <taxon>Metazoa</taxon>
        <taxon>Chordata</taxon>
        <taxon>Craniata</taxon>
        <taxon>Vertebrata</taxon>
        <taxon>Euteleostomi</taxon>
        <taxon>Actinopterygii</taxon>
        <taxon>Neopterygii</taxon>
        <taxon>Teleostei</taxon>
        <taxon>Ostariophysi</taxon>
        <taxon>Cypriniformes</taxon>
        <taxon>Cyprinidae</taxon>
        <taxon>Labeoninae</taxon>
        <taxon>Labeonini</taxon>
        <taxon>Cirrhinus</taxon>
    </lineage>
</organism>
<proteinExistence type="inferred from homology"/>
<dbReference type="AlphaFoldDB" id="A0ABD0P7P3"/>
<evidence type="ECO:0000256" key="1">
    <source>
        <dbReference type="ARBA" id="ARBA00008455"/>
    </source>
</evidence>
<dbReference type="SMART" id="SM00645">
    <property type="entry name" value="Pept_C1"/>
    <property type="match status" value="1"/>
</dbReference>
<keyword evidence="4" id="KW-0788">Thiol protease</keyword>
<evidence type="ECO:0008006" key="11">
    <source>
        <dbReference type="Google" id="ProtNLM"/>
    </source>
</evidence>
<reference evidence="9 10" key="1">
    <citation type="submission" date="2024-05" db="EMBL/GenBank/DDBJ databases">
        <title>Genome sequencing and assembly of Indian major carp, Cirrhinus mrigala (Hamilton, 1822).</title>
        <authorList>
            <person name="Mohindra V."/>
            <person name="Chowdhury L.M."/>
            <person name="Lal K."/>
            <person name="Jena J.K."/>
        </authorList>
    </citation>
    <scope>NUCLEOTIDE SEQUENCE [LARGE SCALE GENOMIC DNA]</scope>
    <source>
        <strain evidence="9">CM1030</strain>
        <tissue evidence="9">Blood</tissue>
    </source>
</reference>
<dbReference type="InterPro" id="IPR013201">
    <property type="entry name" value="Prot_inhib_I29"/>
</dbReference>
<evidence type="ECO:0000313" key="10">
    <source>
        <dbReference type="Proteomes" id="UP001529510"/>
    </source>
</evidence>